<keyword evidence="8 13" id="KW-0812">Transmembrane</keyword>
<evidence type="ECO:0000256" key="11">
    <source>
        <dbReference type="ARBA" id="ARBA00023136"/>
    </source>
</evidence>
<feature type="transmembrane region" description="Helical" evidence="13">
    <location>
        <begin position="230"/>
        <end position="254"/>
    </location>
</feature>
<feature type="transmembrane region" description="Helical" evidence="13">
    <location>
        <begin position="132"/>
        <end position="151"/>
    </location>
</feature>
<feature type="transmembrane region" description="Helical" evidence="13">
    <location>
        <begin position="353"/>
        <end position="381"/>
    </location>
</feature>
<keyword evidence="15" id="KW-1185">Reference proteome</keyword>
<evidence type="ECO:0000256" key="12">
    <source>
        <dbReference type="ARBA" id="ARBA00031636"/>
    </source>
</evidence>
<gene>
    <name evidence="14" type="ORF">NG799_08165</name>
</gene>
<dbReference type="InterPro" id="IPR002528">
    <property type="entry name" value="MATE_fam"/>
</dbReference>
<protein>
    <recommendedName>
        <fullName evidence="4">Probable multidrug resistance protein NorM</fullName>
    </recommendedName>
    <alternativeName>
        <fullName evidence="12">Multidrug-efflux transporter</fullName>
    </alternativeName>
</protein>
<evidence type="ECO:0000256" key="5">
    <source>
        <dbReference type="ARBA" id="ARBA00022448"/>
    </source>
</evidence>
<evidence type="ECO:0000256" key="1">
    <source>
        <dbReference type="ARBA" id="ARBA00003408"/>
    </source>
</evidence>
<comment type="function">
    <text evidence="1">Multidrug efflux pump.</text>
</comment>
<comment type="similarity">
    <text evidence="3">Belongs to the multi antimicrobial extrusion (MATE) (TC 2.A.66.1) family.</text>
</comment>
<keyword evidence="6" id="KW-0050">Antiport</keyword>
<dbReference type="RefSeq" id="WP_368005951.1">
    <property type="nucleotide sequence ID" value="NZ_JAMXFF010000009.1"/>
</dbReference>
<feature type="transmembrane region" description="Helical" evidence="13">
    <location>
        <begin position="171"/>
        <end position="190"/>
    </location>
</feature>
<evidence type="ECO:0000256" key="7">
    <source>
        <dbReference type="ARBA" id="ARBA00022475"/>
    </source>
</evidence>
<evidence type="ECO:0000256" key="3">
    <source>
        <dbReference type="ARBA" id="ARBA00010199"/>
    </source>
</evidence>
<dbReference type="PIRSF" id="PIRSF006603">
    <property type="entry name" value="DinF"/>
    <property type="match status" value="1"/>
</dbReference>
<evidence type="ECO:0000256" key="2">
    <source>
        <dbReference type="ARBA" id="ARBA00004651"/>
    </source>
</evidence>
<keyword evidence="9 13" id="KW-1133">Transmembrane helix</keyword>
<comment type="subcellular location">
    <subcellularLocation>
        <location evidence="2">Cell membrane</location>
        <topology evidence="2">Multi-pass membrane protein</topology>
    </subcellularLocation>
</comment>
<evidence type="ECO:0000256" key="9">
    <source>
        <dbReference type="ARBA" id="ARBA00022989"/>
    </source>
</evidence>
<feature type="transmembrane region" description="Helical" evidence="13">
    <location>
        <begin position="51"/>
        <end position="71"/>
    </location>
</feature>
<dbReference type="Pfam" id="PF01554">
    <property type="entry name" value="MatE"/>
    <property type="match status" value="2"/>
</dbReference>
<feature type="transmembrane region" description="Helical" evidence="13">
    <location>
        <begin position="387"/>
        <end position="411"/>
    </location>
</feature>
<evidence type="ECO:0000256" key="13">
    <source>
        <dbReference type="SAM" id="Phobius"/>
    </source>
</evidence>
<evidence type="ECO:0000313" key="15">
    <source>
        <dbReference type="Proteomes" id="UP001525890"/>
    </source>
</evidence>
<feature type="transmembrane region" description="Helical" evidence="13">
    <location>
        <begin position="91"/>
        <end position="112"/>
    </location>
</feature>
<dbReference type="CDD" id="cd13137">
    <property type="entry name" value="MATE_NorM_like"/>
    <property type="match status" value="1"/>
</dbReference>
<comment type="caution">
    <text evidence="14">The sequence shown here is derived from an EMBL/GenBank/DDBJ whole genome shotgun (WGS) entry which is preliminary data.</text>
</comment>
<evidence type="ECO:0000256" key="6">
    <source>
        <dbReference type="ARBA" id="ARBA00022449"/>
    </source>
</evidence>
<keyword evidence="11 13" id="KW-0472">Membrane</keyword>
<accession>A0ABT2MRY6</accession>
<dbReference type="InterPro" id="IPR050222">
    <property type="entry name" value="MATE_MdtK"/>
</dbReference>
<dbReference type="PANTHER" id="PTHR43298">
    <property type="entry name" value="MULTIDRUG RESISTANCE PROTEIN NORM-RELATED"/>
    <property type="match status" value="1"/>
</dbReference>
<evidence type="ECO:0000313" key="14">
    <source>
        <dbReference type="EMBL" id="MCT7966306.1"/>
    </source>
</evidence>
<dbReference type="EMBL" id="JAMXFF010000009">
    <property type="protein sequence ID" value="MCT7966306.1"/>
    <property type="molecule type" value="Genomic_DNA"/>
</dbReference>
<reference evidence="14 15" key="1">
    <citation type="journal article" date="2022" name="Front. Microbiol.">
        <title>High genomic differentiation and limited gene flow indicate recent cryptic speciation within the genus Laspinema (cyanobacteria).</title>
        <authorList>
            <person name="Stanojkovic A."/>
            <person name="Skoupy S."/>
            <person name="Skaloud P."/>
            <person name="Dvorak P."/>
        </authorList>
    </citation>
    <scope>NUCLEOTIDE SEQUENCE [LARGE SCALE GENOMIC DNA]</scope>
    <source>
        <strain evidence="14 15">D2a</strain>
    </source>
</reference>
<dbReference type="NCBIfam" id="TIGR00797">
    <property type="entry name" value="matE"/>
    <property type="match status" value="1"/>
</dbReference>
<feature type="transmembrane region" description="Helical" evidence="13">
    <location>
        <begin position="452"/>
        <end position="474"/>
    </location>
</feature>
<dbReference type="InterPro" id="IPR048279">
    <property type="entry name" value="MdtK-like"/>
</dbReference>
<dbReference type="PANTHER" id="PTHR43298:SF2">
    <property type="entry name" value="FMN_FAD EXPORTER YEEO-RELATED"/>
    <property type="match status" value="1"/>
</dbReference>
<keyword evidence="10" id="KW-0406">Ion transport</keyword>
<evidence type="ECO:0000256" key="8">
    <source>
        <dbReference type="ARBA" id="ARBA00022692"/>
    </source>
</evidence>
<keyword evidence="7" id="KW-1003">Cell membrane</keyword>
<evidence type="ECO:0000256" key="4">
    <source>
        <dbReference type="ARBA" id="ARBA00020268"/>
    </source>
</evidence>
<dbReference type="Proteomes" id="UP001525890">
    <property type="component" value="Unassembled WGS sequence"/>
</dbReference>
<organism evidence="14 15">
    <name type="scientific">Laspinema palackyanum D2a</name>
    <dbReference type="NCBI Taxonomy" id="2953684"/>
    <lineage>
        <taxon>Bacteria</taxon>
        <taxon>Bacillati</taxon>
        <taxon>Cyanobacteriota</taxon>
        <taxon>Cyanophyceae</taxon>
        <taxon>Oscillatoriophycideae</taxon>
        <taxon>Oscillatoriales</taxon>
        <taxon>Laspinemataceae</taxon>
        <taxon>Laspinema</taxon>
        <taxon>Laspinema palackyanum</taxon>
    </lineage>
</organism>
<keyword evidence="5" id="KW-0813">Transport</keyword>
<feature type="transmembrane region" description="Helical" evidence="13">
    <location>
        <begin position="423"/>
        <end position="446"/>
    </location>
</feature>
<evidence type="ECO:0000256" key="10">
    <source>
        <dbReference type="ARBA" id="ARBA00023065"/>
    </source>
</evidence>
<sequence length="483" mass="51415">RLQSLSPTPTFLPHNNIFPRLFLLIPFMKFFKSSLGNAQNLTAPIAIGRAVLKLAIPAIAQLLLQALVFLADRAMLGHYSSTALASMRISGPLHWCLYSTLSAFSVGTIALVGRAVGAQDKSLSNATLRASLVLAFGTGLAIALGSILGLNPLLASLPFGTPQVQQSARDYLQIIFLGMPLQLLSIVAAAALQASGNTQIPLFVGLVANGVNIFLNYCLIFGNWGAPTLGIAGAAIASVTAMAINTVILGIILYRGTARLSLRDRGGELQALRRLFRVSVPTFNERLFRSLGYLGFSAAIATLGTEAMAAYEITLGIEEICYYIAEGFGIATAAIVAQQLGANRPDQATTSSIIATGLALCCLSLGSLLFLGIPEVLLGIFSKDREIIAAAVPCLYIAAVAQPFMAMSMAIEQALRGAGNTKTAFYVSAIGWFGVRLLATYLFAFVLNWGLVGVWIGSTCDWMIRAMILAIVFWRGNWREVTV</sequence>
<feature type="transmembrane region" description="Helical" evidence="13">
    <location>
        <begin position="202"/>
        <end position="224"/>
    </location>
</feature>
<feature type="non-terminal residue" evidence="14">
    <location>
        <position position="1"/>
    </location>
</feature>
<name>A0ABT2MRY6_9CYAN</name>
<proteinExistence type="inferred from homology"/>